<accession>X1F9A2</accession>
<dbReference type="EMBL" id="BARU01011128">
    <property type="protein sequence ID" value="GAH41522.1"/>
    <property type="molecule type" value="Genomic_DNA"/>
</dbReference>
<reference evidence="1" key="1">
    <citation type="journal article" date="2014" name="Front. Microbiol.">
        <title>High frequency of phylogenetically diverse reductive dehalogenase-homologous genes in deep subseafloor sedimentary metagenomes.</title>
        <authorList>
            <person name="Kawai M."/>
            <person name="Futagami T."/>
            <person name="Toyoda A."/>
            <person name="Takaki Y."/>
            <person name="Nishi S."/>
            <person name="Hori S."/>
            <person name="Arai W."/>
            <person name="Tsubouchi T."/>
            <person name="Morono Y."/>
            <person name="Uchiyama I."/>
            <person name="Ito T."/>
            <person name="Fujiyama A."/>
            <person name="Inagaki F."/>
            <person name="Takami H."/>
        </authorList>
    </citation>
    <scope>NUCLEOTIDE SEQUENCE</scope>
    <source>
        <strain evidence="1">Expedition CK06-06</strain>
    </source>
</reference>
<name>X1F9A2_9ZZZZ</name>
<dbReference type="AlphaFoldDB" id="X1F9A2"/>
<gene>
    <name evidence="1" type="ORF">S03H2_20986</name>
</gene>
<protein>
    <submittedName>
        <fullName evidence="1">Uncharacterized protein</fullName>
    </submittedName>
</protein>
<feature type="non-terminal residue" evidence="1">
    <location>
        <position position="101"/>
    </location>
</feature>
<proteinExistence type="predicted"/>
<sequence length="101" mass="10957">MKPQEKKQKRVQHTGKKIEESLSYTVEVTDKEGRVLQRISAPSRSYVQQWNQLINAHAKATSAGGPYVTVKSTAGVVEAETRSGLTTLQANAGIGVVTYGI</sequence>
<organism evidence="1">
    <name type="scientific">marine sediment metagenome</name>
    <dbReference type="NCBI Taxonomy" id="412755"/>
    <lineage>
        <taxon>unclassified sequences</taxon>
        <taxon>metagenomes</taxon>
        <taxon>ecological metagenomes</taxon>
    </lineage>
</organism>
<evidence type="ECO:0000313" key="1">
    <source>
        <dbReference type="EMBL" id="GAH41522.1"/>
    </source>
</evidence>
<comment type="caution">
    <text evidence="1">The sequence shown here is derived from an EMBL/GenBank/DDBJ whole genome shotgun (WGS) entry which is preliminary data.</text>
</comment>